<feature type="non-terminal residue" evidence="1">
    <location>
        <position position="1"/>
    </location>
</feature>
<gene>
    <name evidence="1" type="ORF">FC699_17135</name>
</gene>
<dbReference type="EMBL" id="SZON01000845">
    <property type="protein sequence ID" value="TKI93759.1"/>
    <property type="molecule type" value="Genomic_DNA"/>
</dbReference>
<accession>A0A4U3B059</accession>
<evidence type="ECO:0000313" key="2">
    <source>
        <dbReference type="Proteomes" id="UP000305222"/>
    </source>
</evidence>
<dbReference type="Proteomes" id="UP000305222">
    <property type="component" value="Unassembled WGS sequence"/>
</dbReference>
<dbReference type="SUPFAM" id="SSF55846">
    <property type="entry name" value="N-acetylmuramoyl-L-alanine amidase-like"/>
    <property type="match status" value="1"/>
</dbReference>
<proteinExistence type="predicted"/>
<evidence type="ECO:0000313" key="1">
    <source>
        <dbReference type="EMBL" id="TKI93759.1"/>
    </source>
</evidence>
<dbReference type="Gene3D" id="3.40.80.10">
    <property type="entry name" value="Peptidoglycan recognition protein-like"/>
    <property type="match status" value="1"/>
</dbReference>
<dbReference type="GO" id="GO:0009253">
    <property type="term" value="P:peptidoglycan catabolic process"/>
    <property type="evidence" value="ECO:0007669"/>
    <property type="project" value="InterPro"/>
</dbReference>
<dbReference type="GO" id="GO:0008745">
    <property type="term" value="F:N-acetylmuramoyl-L-alanine amidase activity"/>
    <property type="evidence" value="ECO:0007669"/>
    <property type="project" value="InterPro"/>
</dbReference>
<reference evidence="1 2" key="1">
    <citation type="journal article" date="2019" name="Environ. Microbiol.">
        <title>An active ?-lactamase is a part of an orchestrated cell wall stress resistance network of Bacillus subtilis and related rhizosphere species.</title>
        <authorList>
            <person name="Bucher T."/>
            <person name="Keren-Paz A."/>
            <person name="Hausser J."/>
            <person name="Olender T."/>
            <person name="Cytryn E."/>
            <person name="Kolodkin-Gal I."/>
        </authorList>
    </citation>
    <scope>NUCLEOTIDE SEQUENCE [LARGE SCALE GENOMIC DNA]</scope>
    <source>
        <strain evidence="1 2">I5</strain>
    </source>
</reference>
<sequence length="46" mass="5262">YSLCKMCMKQFAIKKENILGHRELEGVTKSCPGKRFSMVELRNGLS</sequence>
<name>A0A4U3B059_9BACI</name>
<comment type="caution">
    <text evidence="1">The sequence shown here is derived from an EMBL/GenBank/DDBJ whole genome shotgun (WGS) entry which is preliminary data.</text>
</comment>
<dbReference type="AlphaFoldDB" id="A0A4U3B059"/>
<protein>
    <submittedName>
        <fullName evidence="1">N-acetylmuramoyl-L-alanine amidase</fullName>
    </submittedName>
</protein>
<dbReference type="InterPro" id="IPR036505">
    <property type="entry name" value="Amidase/PGRP_sf"/>
</dbReference>
<organism evidence="1 2">
    <name type="scientific">Bacillus wiedmannii</name>
    <dbReference type="NCBI Taxonomy" id="1890302"/>
    <lineage>
        <taxon>Bacteria</taxon>
        <taxon>Bacillati</taxon>
        <taxon>Bacillota</taxon>
        <taxon>Bacilli</taxon>
        <taxon>Bacillales</taxon>
        <taxon>Bacillaceae</taxon>
        <taxon>Bacillus</taxon>
        <taxon>Bacillus cereus group</taxon>
    </lineage>
</organism>